<evidence type="ECO:0000259" key="2">
    <source>
        <dbReference type="Pfam" id="PF14111"/>
    </source>
</evidence>
<dbReference type="EMBL" id="UZAU01000717">
    <property type="status" value="NOT_ANNOTATED_CDS"/>
    <property type="molecule type" value="Genomic_DNA"/>
</dbReference>
<evidence type="ECO:0000259" key="3">
    <source>
        <dbReference type="Pfam" id="PF14392"/>
    </source>
</evidence>
<dbReference type="Gramene" id="evm.model.08.1817">
    <property type="protein sequence ID" value="cds.evm.model.08.1817"/>
    <property type="gene ID" value="evm.TU.08.1817"/>
</dbReference>
<dbReference type="Pfam" id="PF14111">
    <property type="entry name" value="DUF4283"/>
    <property type="match status" value="1"/>
</dbReference>
<proteinExistence type="predicted"/>
<feature type="domain" description="Reverse transcriptase" evidence="1">
    <location>
        <begin position="724"/>
        <end position="840"/>
    </location>
</feature>
<dbReference type="InterPro" id="IPR000477">
    <property type="entry name" value="RT_dom"/>
</dbReference>
<dbReference type="InterPro" id="IPR036691">
    <property type="entry name" value="Endo/exonu/phosph_ase_sf"/>
</dbReference>
<reference evidence="4" key="2">
    <citation type="submission" date="2021-03" db="UniProtKB">
        <authorList>
            <consortium name="EnsemblPlants"/>
        </authorList>
    </citation>
    <scope>IDENTIFICATION</scope>
</reference>
<keyword evidence="5" id="KW-1185">Reference proteome</keyword>
<dbReference type="EnsemblPlants" id="evm.model.08.1817">
    <property type="protein sequence ID" value="cds.evm.model.08.1817"/>
    <property type="gene ID" value="evm.TU.08.1817"/>
</dbReference>
<organism evidence="4 5">
    <name type="scientific">Cannabis sativa</name>
    <name type="common">Hemp</name>
    <name type="synonym">Marijuana</name>
    <dbReference type="NCBI Taxonomy" id="3483"/>
    <lineage>
        <taxon>Eukaryota</taxon>
        <taxon>Viridiplantae</taxon>
        <taxon>Streptophyta</taxon>
        <taxon>Embryophyta</taxon>
        <taxon>Tracheophyta</taxon>
        <taxon>Spermatophyta</taxon>
        <taxon>Magnoliopsida</taxon>
        <taxon>eudicotyledons</taxon>
        <taxon>Gunneridae</taxon>
        <taxon>Pentapetalae</taxon>
        <taxon>rosids</taxon>
        <taxon>fabids</taxon>
        <taxon>Rosales</taxon>
        <taxon>Cannabaceae</taxon>
        <taxon>Cannabis</taxon>
    </lineage>
</organism>
<dbReference type="AlphaFoldDB" id="A0A803Q9W4"/>
<name>A0A803Q9W4_CANSA</name>
<sequence>MDTFNPDISRALSNWEREVVNLSNLPRPPTRPVSHRIICRIFSHRGFNPKQFTNFLTTQWKGRFEVTISTYEENSFMITFGCEGDLMRVLSKEPWHFHNQHMILCTPTVLSNAPLGSYTITPFLGSSVPMPFLSKSEYLAKVIGNLLGTYIDVHEDSLNEGLGWGPFLRIRIGIDVSQPILRGQTVTFPWMSDELWLDYRYERLPDFFYECGIIGHVFDKCPSFLEKLDEGKEPDLPYGPWLEGSPLPKSNYDRYRQDFSKAGPWPFITRLARNTISPIINHPKPFPALPPLATSREKGKQVIQDNSSHSASTKPTYFQSFLAESSSKAGTSSIVNLDKHCDDKPIICSTTPASLSPSTTVKAVKNIHQGNINKSASVSVTTSIMLSVATPPAYVHVPPQSSSSPFSQDSTPVTTNSTLVTSIPLDFSIATISTATTTSPTFTHTENRMSSIFTKRQHVSTSGNVRTVLKRCRTRMTPLEDSTNLSTHQYPEASYENTDVSLQADGDGALLVKADVQPRQSHFVDCYIALLDGPTCHFSGFYGSPVVAQRKFTWGLLKKLKDSAPLLPWLIMGDFNEIISHTDKVGGPIKNDSQIDDFRNTIDASGLQELIFEVQHVLHTVSCTISPDINRSLLAPYTREDVFNALSSMSDDSSPGLDEMSVMFYTNYWHIVGDLVSQTVLEVLNNGADPSCFNQTLITLIPKVKKPNSMSKLRPISLFVDLIYRCISTVSYSFSVNGSTRGHLIPTQSIRQGDPLSPFLFIICAEGLSRLFQFEEQGGNLHGLSIARGAPSVSHLFFADDSPVLCRANQKSAMAIKRSLAYYCRASGQSLNVEKSVLSFSLNTLLAIQQHVQQVLQMEIKPCHERFLGLPSYSGRDKEMLFGEIKDKLWNLLSAWQEKLFSIGGKEVLLKAVAQSIATYAMSCFKLSKSLIGQIETMCNKFWWGSNSSSSGINWKTWKALTQSKPGITSFKPLVFNGTNINMKVADLINNDRQWDHDKLSLLFLESDVTKIISLPLTLTSQQDQLIWHHDSHGFYTVKSGYKLATDLEEQQPNGSSIQAQQWWQNCGHPSLSTHFGYRSLLFV</sequence>
<dbReference type="InterPro" id="IPR025558">
    <property type="entry name" value="DUF4283"/>
</dbReference>
<accession>A0A803Q9W4</accession>
<evidence type="ECO:0008006" key="6">
    <source>
        <dbReference type="Google" id="ProtNLM"/>
    </source>
</evidence>
<reference evidence="4" key="1">
    <citation type="submission" date="2018-11" db="EMBL/GenBank/DDBJ databases">
        <authorList>
            <person name="Grassa J C."/>
        </authorList>
    </citation>
    <scope>NUCLEOTIDE SEQUENCE [LARGE SCALE GENOMIC DNA]</scope>
</reference>
<dbReference type="Gene3D" id="3.60.10.10">
    <property type="entry name" value="Endonuclease/exonuclease/phosphatase"/>
    <property type="match status" value="1"/>
</dbReference>
<evidence type="ECO:0000259" key="1">
    <source>
        <dbReference type="Pfam" id="PF00078"/>
    </source>
</evidence>
<feature type="domain" description="DUF4283" evidence="2">
    <location>
        <begin position="42"/>
        <end position="104"/>
    </location>
</feature>
<evidence type="ECO:0000313" key="5">
    <source>
        <dbReference type="Proteomes" id="UP000596661"/>
    </source>
</evidence>
<dbReference type="InterPro" id="IPR025836">
    <property type="entry name" value="Zn_knuckle_CX2CX4HX4C"/>
</dbReference>
<dbReference type="PANTHER" id="PTHR33116:SF86">
    <property type="entry name" value="REVERSE TRANSCRIPTASE DOMAIN-CONTAINING PROTEIN"/>
    <property type="match status" value="1"/>
</dbReference>
<dbReference type="PANTHER" id="PTHR33116">
    <property type="entry name" value="REVERSE TRANSCRIPTASE ZINC-BINDING DOMAIN-CONTAINING PROTEIN-RELATED-RELATED"/>
    <property type="match status" value="1"/>
</dbReference>
<protein>
    <recommendedName>
        <fullName evidence="6">Reverse transcriptase domain-containing protein</fullName>
    </recommendedName>
</protein>
<dbReference type="Pfam" id="PF14392">
    <property type="entry name" value="zf-CCHC_4"/>
    <property type="match status" value="1"/>
</dbReference>
<dbReference type="Pfam" id="PF00078">
    <property type="entry name" value="RVT_1"/>
    <property type="match status" value="1"/>
</dbReference>
<feature type="domain" description="Zinc knuckle CX2CX4HX4C" evidence="3">
    <location>
        <begin position="174"/>
        <end position="222"/>
    </location>
</feature>
<evidence type="ECO:0000313" key="4">
    <source>
        <dbReference type="EnsemblPlants" id="cds.evm.model.08.1817"/>
    </source>
</evidence>
<dbReference type="Proteomes" id="UP000596661">
    <property type="component" value="Chromosome 8"/>
</dbReference>
<dbReference type="SUPFAM" id="SSF56219">
    <property type="entry name" value="DNase I-like"/>
    <property type="match status" value="1"/>
</dbReference>